<reference evidence="3" key="1">
    <citation type="journal article" date="2014" name="Front. Microbiol.">
        <title>High frequency of phylogenetically diverse reductive dehalogenase-homologous genes in deep subseafloor sedimentary metagenomes.</title>
        <authorList>
            <person name="Kawai M."/>
            <person name="Futagami T."/>
            <person name="Toyoda A."/>
            <person name="Takaki Y."/>
            <person name="Nishi S."/>
            <person name="Hori S."/>
            <person name="Arai W."/>
            <person name="Tsubouchi T."/>
            <person name="Morono Y."/>
            <person name="Uchiyama I."/>
            <person name="Ito T."/>
            <person name="Fujiyama A."/>
            <person name="Inagaki F."/>
            <person name="Takami H."/>
        </authorList>
    </citation>
    <scope>NUCLEOTIDE SEQUENCE</scope>
    <source>
        <strain evidence="3">Expedition CK06-06</strain>
    </source>
</reference>
<proteinExistence type="inferred from homology"/>
<comment type="similarity">
    <text evidence="1">Belongs to the GTP cyclohydrolase I type 2/NIF3 family.</text>
</comment>
<dbReference type="GO" id="GO:0005737">
    <property type="term" value="C:cytoplasm"/>
    <property type="evidence" value="ECO:0007669"/>
    <property type="project" value="TreeGrafter"/>
</dbReference>
<comment type="caution">
    <text evidence="3">The sequence shown here is derived from an EMBL/GenBank/DDBJ whole genome shotgun (WGS) entry which is preliminary data.</text>
</comment>
<dbReference type="Gene3D" id="3.40.1390.30">
    <property type="entry name" value="NIF3 (NGG1p interacting factor 3)-like"/>
    <property type="match status" value="1"/>
</dbReference>
<accession>X0ZX80</accession>
<feature type="non-terminal residue" evidence="3">
    <location>
        <position position="1"/>
    </location>
</feature>
<evidence type="ECO:0008006" key="4">
    <source>
        <dbReference type="Google" id="ProtNLM"/>
    </source>
</evidence>
<dbReference type="InterPro" id="IPR036069">
    <property type="entry name" value="DUF34/NIF3_sf"/>
</dbReference>
<sequence length="277" mass="31250">ITNKINLLAMHTNYDLAEGGLNDYVANLLGIKKIAPLQSSSEKIFKFAVYVPIQHADRIGEAIFKAGAGKIGKYTETSFNISGKGTFKPMEGTNPFIGKIGERENVEEIKIETVVTERDLDSVVQAMKDNHPYEEPAYDVYELKTKSSYGIGIFGEIDREVEISKFSLEVKNKLRARYVRLIKSNNRKIRKVALCTGSGGSLLEQVNNKDADLYITGDITYHTALRAKELGLNVLDVEHFDTEKFFVEALYNQLIKYKIPQDILIKSKKMKSPYKLL</sequence>
<dbReference type="SUPFAM" id="SSF102705">
    <property type="entry name" value="NIF3 (NGG1p interacting factor 3)-like"/>
    <property type="match status" value="1"/>
</dbReference>
<evidence type="ECO:0000256" key="1">
    <source>
        <dbReference type="ARBA" id="ARBA00006964"/>
    </source>
</evidence>
<dbReference type="InterPro" id="IPR015867">
    <property type="entry name" value="N-reg_PII/ATP_PRibTrfase_C"/>
</dbReference>
<gene>
    <name evidence="3" type="ORF">S01H4_00797</name>
</gene>
<dbReference type="Gene3D" id="3.30.70.120">
    <property type="match status" value="1"/>
</dbReference>
<name>X0ZX80_9ZZZZ</name>
<dbReference type="AlphaFoldDB" id="X0ZX80"/>
<protein>
    <recommendedName>
        <fullName evidence="4">Nif3-like dinuclear metal center hexameric protein</fullName>
    </recommendedName>
</protein>
<dbReference type="PANTHER" id="PTHR13799">
    <property type="entry name" value="NGG1 INTERACTING FACTOR 3"/>
    <property type="match status" value="1"/>
</dbReference>
<dbReference type="PANTHER" id="PTHR13799:SF14">
    <property type="entry name" value="GTP CYCLOHYDROLASE 1 TYPE 2 HOMOLOG"/>
    <property type="match status" value="1"/>
</dbReference>
<evidence type="ECO:0000313" key="3">
    <source>
        <dbReference type="EMBL" id="GAG65078.1"/>
    </source>
</evidence>
<dbReference type="GO" id="GO:0046872">
    <property type="term" value="F:metal ion binding"/>
    <property type="evidence" value="ECO:0007669"/>
    <property type="project" value="UniProtKB-KW"/>
</dbReference>
<organism evidence="3">
    <name type="scientific">marine sediment metagenome</name>
    <dbReference type="NCBI Taxonomy" id="412755"/>
    <lineage>
        <taxon>unclassified sequences</taxon>
        <taxon>metagenomes</taxon>
        <taxon>ecological metagenomes</taxon>
    </lineage>
</organism>
<evidence type="ECO:0000256" key="2">
    <source>
        <dbReference type="ARBA" id="ARBA00022723"/>
    </source>
</evidence>
<dbReference type="EMBL" id="BART01000122">
    <property type="protein sequence ID" value="GAG65078.1"/>
    <property type="molecule type" value="Genomic_DNA"/>
</dbReference>
<dbReference type="Pfam" id="PF01784">
    <property type="entry name" value="DUF34_NIF3"/>
    <property type="match status" value="1"/>
</dbReference>
<dbReference type="NCBIfam" id="TIGR00486">
    <property type="entry name" value="YbgI_SA1388"/>
    <property type="match status" value="1"/>
</dbReference>
<keyword evidence="2" id="KW-0479">Metal-binding</keyword>
<dbReference type="InterPro" id="IPR002678">
    <property type="entry name" value="DUF34/NIF3"/>
</dbReference>
<dbReference type="FunFam" id="3.30.70.120:FF:000006">
    <property type="entry name" value="GTP cyclohydrolase 1 type 2 homolog"/>
    <property type="match status" value="1"/>
</dbReference>